<dbReference type="FunFam" id="2.120.10.30:FF:000102">
    <property type="entry name" value="Uncharacterized protein, isoform B"/>
    <property type="match status" value="1"/>
</dbReference>
<feature type="repeat" description="LDL-receptor class B" evidence="15">
    <location>
        <begin position="1124"/>
        <end position="1166"/>
    </location>
</feature>
<keyword evidence="12 19" id="KW-0675">Receptor</keyword>
<evidence type="ECO:0000256" key="10">
    <source>
        <dbReference type="ARBA" id="ARBA00023136"/>
    </source>
</evidence>
<evidence type="ECO:0000256" key="9">
    <source>
        <dbReference type="ARBA" id="ARBA00022989"/>
    </source>
</evidence>
<evidence type="ECO:0000256" key="6">
    <source>
        <dbReference type="ARBA" id="ARBA00022729"/>
    </source>
</evidence>
<feature type="region of interest" description="Disordered" evidence="16">
    <location>
        <begin position="1867"/>
        <end position="1894"/>
    </location>
</feature>
<reference evidence="19" key="1">
    <citation type="submission" date="2022-07" db="EMBL/GenBank/DDBJ databases">
        <authorList>
            <person name="Trinca V."/>
            <person name="Uliana J.V.C."/>
            <person name="Torres T.T."/>
            <person name="Ward R.J."/>
            <person name="Monesi N."/>
        </authorList>
    </citation>
    <scope>NUCLEOTIDE SEQUENCE</scope>
    <source>
        <strain evidence="19">HSMRA1968</strain>
        <tissue evidence="19">Whole embryos</tissue>
    </source>
</reference>
<feature type="disulfide bond" evidence="14">
    <location>
        <begin position="531"/>
        <end position="546"/>
    </location>
</feature>
<evidence type="ECO:0000313" key="20">
    <source>
        <dbReference type="Proteomes" id="UP001151699"/>
    </source>
</evidence>
<dbReference type="SMART" id="SM00135">
    <property type="entry name" value="LY"/>
    <property type="match status" value="20"/>
</dbReference>
<dbReference type="Pfam" id="PF07645">
    <property type="entry name" value="EGF_CA"/>
    <property type="match status" value="1"/>
</dbReference>
<feature type="domain" description="EGF-like" evidence="18">
    <location>
        <begin position="614"/>
        <end position="629"/>
    </location>
</feature>
<feature type="repeat" description="LDL-receptor class B" evidence="15">
    <location>
        <begin position="1298"/>
        <end position="1340"/>
    </location>
</feature>
<evidence type="ECO:0000256" key="4">
    <source>
        <dbReference type="ARBA" id="ARBA00022583"/>
    </source>
</evidence>
<dbReference type="PROSITE" id="PS01187">
    <property type="entry name" value="EGF_CA"/>
    <property type="match status" value="1"/>
</dbReference>
<evidence type="ECO:0000256" key="16">
    <source>
        <dbReference type="SAM" id="MobiDB-lite"/>
    </source>
</evidence>
<dbReference type="GO" id="GO:0016324">
    <property type="term" value="C:apical plasma membrane"/>
    <property type="evidence" value="ECO:0007669"/>
    <property type="project" value="TreeGrafter"/>
</dbReference>
<gene>
    <name evidence="19" type="primary">LRP4</name>
    <name evidence="19" type="ORF">Bhyg_16767</name>
</gene>
<dbReference type="Pfam" id="PF00058">
    <property type="entry name" value="Ldl_recept_b"/>
    <property type="match status" value="14"/>
</dbReference>
<evidence type="ECO:0000256" key="14">
    <source>
        <dbReference type="PROSITE-ProRule" id="PRU00124"/>
    </source>
</evidence>
<feature type="disulfide bond" evidence="14">
    <location>
        <begin position="293"/>
        <end position="305"/>
    </location>
</feature>
<dbReference type="EMBL" id="WJQU01002368">
    <property type="protein sequence ID" value="KAJ6632950.1"/>
    <property type="molecule type" value="Genomic_DNA"/>
</dbReference>
<evidence type="ECO:0000256" key="7">
    <source>
        <dbReference type="ARBA" id="ARBA00022737"/>
    </source>
</evidence>
<keyword evidence="6" id="KW-0732">Signal</keyword>
<feature type="repeat" description="LDL-receptor class B" evidence="15">
    <location>
        <begin position="1647"/>
        <end position="1689"/>
    </location>
</feature>
<dbReference type="Proteomes" id="UP001151699">
    <property type="component" value="Unassembled WGS sequence"/>
</dbReference>
<feature type="repeat" description="LDL-receptor class B" evidence="15">
    <location>
        <begin position="1037"/>
        <end position="1079"/>
    </location>
</feature>
<dbReference type="InterPro" id="IPR023415">
    <property type="entry name" value="LDLR_class-A_CS"/>
</dbReference>
<feature type="repeat" description="LDL-receptor class B" evidence="15">
    <location>
        <begin position="1384"/>
        <end position="1427"/>
    </location>
</feature>
<keyword evidence="10 17" id="KW-0472">Membrane</keyword>
<feature type="repeat" description="LDL-receptor class B" evidence="15">
    <location>
        <begin position="676"/>
        <end position="718"/>
    </location>
</feature>
<feature type="disulfide bond" evidence="14">
    <location>
        <begin position="466"/>
        <end position="478"/>
    </location>
</feature>
<dbReference type="FunFam" id="4.10.400.10:FF:000034">
    <property type="entry name" value="Low-density lipoprotein receptor-related protein 2"/>
    <property type="match status" value="2"/>
</dbReference>
<dbReference type="GO" id="GO:0005509">
    <property type="term" value="F:calcium ion binding"/>
    <property type="evidence" value="ECO:0007669"/>
    <property type="project" value="InterPro"/>
</dbReference>
<dbReference type="PROSITE" id="PS50068">
    <property type="entry name" value="LDLRA_2"/>
    <property type="match status" value="7"/>
</dbReference>
<dbReference type="GO" id="GO:0042562">
    <property type="term" value="F:hormone binding"/>
    <property type="evidence" value="ECO:0007669"/>
    <property type="project" value="TreeGrafter"/>
</dbReference>
<feature type="repeat" description="LDL-receptor class B" evidence="15">
    <location>
        <begin position="1734"/>
        <end position="1775"/>
    </location>
</feature>
<dbReference type="PRINTS" id="PR00261">
    <property type="entry name" value="LDLRECEPTOR"/>
</dbReference>
<name>A0A9Q0MLM8_9DIPT</name>
<evidence type="ECO:0000259" key="18">
    <source>
        <dbReference type="PROSITE" id="PS01186"/>
    </source>
</evidence>
<evidence type="ECO:0000256" key="5">
    <source>
        <dbReference type="ARBA" id="ARBA00022692"/>
    </source>
</evidence>
<dbReference type="CDD" id="cd00054">
    <property type="entry name" value="EGF_CA"/>
    <property type="match status" value="1"/>
</dbReference>
<feature type="region of interest" description="Disordered" evidence="16">
    <location>
        <begin position="54"/>
        <end position="78"/>
    </location>
</feature>
<dbReference type="InterPro" id="IPR000742">
    <property type="entry name" value="EGF"/>
</dbReference>
<evidence type="ECO:0000256" key="17">
    <source>
        <dbReference type="SAM" id="Phobius"/>
    </source>
</evidence>
<dbReference type="InterPro" id="IPR049883">
    <property type="entry name" value="NOTCH1_EGF-like"/>
</dbReference>
<dbReference type="FunFam" id="2.10.25.10:FF:000009">
    <property type="entry name" value="Low-density lipoprotein receptor isoform 1"/>
    <property type="match status" value="1"/>
</dbReference>
<dbReference type="InterPro" id="IPR002172">
    <property type="entry name" value="LDrepeatLR_classA_rpt"/>
</dbReference>
<feature type="repeat" description="LDL-receptor class B" evidence="15">
    <location>
        <begin position="994"/>
        <end position="1036"/>
    </location>
</feature>
<feature type="disulfide bond" evidence="14">
    <location>
        <begin position="429"/>
        <end position="447"/>
    </location>
</feature>
<evidence type="ECO:0000256" key="12">
    <source>
        <dbReference type="ARBA" id="ARBA00023170"/>
    </source>
</evidence>
<keyword evidence="19" id="KW-0449">Lipoprotein</keyword>
<dbReference type="FunFam" id="4.10.400.10:FF:000203">
    <property type="entry name" value="Uncharacterized protein, isoform A"/>
    <property type="match status" value="1"/>
</dbReference>
<dbReference type="InterPro" id="IPR001881">
    <property type="entry name" value="EGF-like_Ca-bd_dom"/>
</dbReference>
<dbReference type="SMART" id="SM00181">
    <property type="entry name" value="EGF"/>
    <property type="match status" value="7"/>
</dbReference>
<dbReference type="InterPro" id="IPR036055">
    <property type="entry name" value="LDL_receptor-like_sf"/>
</dbReference>
<dbReference type="Pfam" id="PF00057">
    <property type="entry name" value="Ldl_recept_a"/>
    <property type="match status" value="6"/>
</dbReference>
<feature type="disulfide bond" evidence="14">
    <location>
        <begin position="441"/>
        <end position="456"/>
    </location>
</feature>
<accession>A0A9Q0MLM8</accession>
<evidence type="ECO:0000256" key="15">
    <source>
        <dbReference type="PROSITE-ProRule" id="PRU00461"/>
    </source>
</evidence>
<dbReference type="GO" id="GO:0006898">
    <property type="term" value="P:receptor-mediated endocytosis"/>
    <property type="evidence" value="ECO:0007669"/>
    <property type="project" value="TreeGrafter"/>
</dbReference>
<keyword evidence="11 14" id="KW-1015">Disulfide bond</keyword>
<feature type="repeat" description="LDL-receptor class B" evidence="15">
    <location>
        <begin position="1603"/>
        <end position="1646"/>
    </location>
</feature>
<comment type="caution">
    <text evidence="19">The sequence shown here is derived from an EMBL/GenBank/DDBJ whole genome shotgun (WGS) entry which is preliminary data.</text>
</comment>
<evidence type="ECO:0000256" key="3">
    <source>
        <dbReference type="ARBA" id="ARBA00022536"/>
    </source>
</evidence>
<dbReference type="PROSITE" id="PS00010">
    <property type="entry name" value="ASX_HYDROXYL"/>
    <property type="match status" value="1"/>
</dbReference>
<keyword evidence="2" id="KW-1003">Cell membrane</keyword>
<evidence type="ECO:0000256" key="1">
    <source>
        <dbReference type="ARBA" id="ARBA00004251"/>
    </source>
</evidence>
<dbReference type="PROSITE" id="PS51120">
    <property type="entry name" value="LDLRB"/>
    <property type="match status" value="16"/>
</dbReference>
<dbReference type="SMART" id="SM00179">
    <property type="entry name" value="EGF_CA"/>
    <property type="match status" value="3"/>
</dbReference>
<feature type="region of interest" description="Disordered" evidence="16">
    <location>
        <begin position="1933"/>
        <end position="1959"/>
    </location>
</feature>
<keyword evidence="5 17" id="KW-0812">Transmembrane</keyword>
<evidence type="ECO:0000256" key="11">
    <source>
        <dbReference type="ARBA" id="ARBA00023157"/>
    </source>
</evidence>
<dbReference type="Gene3D" id="4.10.400.10">
    <property type="entry name" value="Low-density Lipoprotein Receptor"/>
    <property type="match status" value="7"/>
</dbReference>
<dbReference type="InterPro" id="IPR000033">
    <property type="entry name" value="LDLR_classB_rpt"/>
</dbReference>
<proteinExistence type="predicted"/>
<feature type="disulfide bond" evidence="14">
    <location>
        <begin position="422"/>
        <end position="434"/>
    </location>
</feature>
<feature type="disulfide bond" evidence="14">
    <location>
        <begin position="473"/>
        <end position="491"/>
    </location>
</feature>
<dbReference type="SUPFAM" id="SSF57196">
    <property type="entry name" value="EGF/Laminin"/>
    <property type="match status" value="3"/>
</dbReference>
<feature type="repeat" description="LDL-receptor class B" evidence="15">
    <location>
        <begin position="719"/>
        <end position="761"/>
    </location>
</feature>
<feature type="disulfide bond" evidence="14">
    <location>
        <begin position="485"/>
        <end position="500"/>
    </location>
</feature>
<keyword evidence="8" id="KW-0106">Calcium</keyword>
<sequence>MCIRKQKVGDVAAKKNKIKSICDDDTTQWPDLYNDKTTRIPLSNPGAARQIFGSSALRPQGSLPSTKQPKHGHNDRHSSYSLGTIITEPSGHSGVPPPIMSQQPYDASYRAGGVKLPIGVIPPSPGLGSSHYSDFYGIRGYGERNDDGRWQWVDHYEHVSHGRVNAFVPQHQIIDPEKDLMEPNDSGDAPVEVECSLACLATEYLCTRSCSCIPKYNLCDGEFNCEYGEDEEECDANGTNEEIIETIRNECKSTGLHVMCPRTFICISHSWFDGDDDCGDYSDETHCGARLNCSEDQFECQNGLCIQQQWVCDNDNDCKDFSDEVNCTKTACSHDEFQCNDGNCISASFKCDGDADCMDESDELNCQASMSMCPEGEFKCKSSRGRNLHAGKCILNRFRCDNDNDCGDWSDEEGCPSKPSSCSTTEFKCGDGTCIPGQWRCDREQDCDSGEDEKNCNEAAERSRSCASDEHSCKDGRCIMKTWLCDGVADCKNGEDERDCPSVCEVGQFVCPINKNSTRSLSICVNQKHVCDGRNDCPNGEDEKNCPTPKKCDARSKCEQLCVTSSDNKDECACRVGFILHENKHNCTDIDECAFTVDSVCSQNCINKHGSFVCSCTNGYILRPDLRTCKALGGAVKLIMANRADIREVALSNSKYISIVKGLHNAIAIDYHYSKHYLFWSDVSTDVIKMSYMNGTGIKTVVKYGLESPSGLAVDWIHDLMFWTDAGTRRVEVSTFDGSLRAVVAANDLDKPRAIVVHPGEAFIFWTDWGTTTSGPNPKIERAYMDGSERKIIATDGVFWPNGLAIDYPADKIYWADAKHHVIESCHYDGSNRKKILSNNLPHPFALTIFEDLMIWTDWHTKSISAANKITGKGFRTIHDRLHFPMDIHSYHPARQPTYTNRCVVDKKGLKGGCSHLCLPNKVTRRCGCPIGLTLKDDQKTCTSVPDKLLLVARKKDIRTRQLASRNISAEVDMVIPLDGLKSTIALDWCSKSDFIYWTDVGRSAISRSFLNGSHQEHILTANLVSPAGLALDWVTNKLYWTDPGTNRIEVATTDGKNRALLIWKSLGKPRDIVVDPIDGLMFWSDWGSTPMIERANMDGTDRVAIVTQNLLFPNGLAVDQMNSRLYFVDGGIKTLEYVNFDGNGRKKLLSTGLLHPFGLDIYGDKVYWTDWETQSIDMVDKFTGKNRRTIVSNTSDLMDIRIFHRERKTIANPCSVSNGGCSYMCLLNPKGFSCACPIGVKSKNSRTCHDGPIKYIILAHRIDIRQISLDIDHLIDVIMPFPSIHSAVALDVDLVTGDIYWSDTIEDVIIRASADGVHITQILSDSLDNVDGIVVDSVGRKLYWTDGGRRTIEVAELNGKNRAVLLYEDLEAPRGITLDYKAGVLFWTDWGTYPKIERSNMDGTRRTKVITSNIVWPNGISLDSAEKRIYWVDAQTKRIESCDYDGNKRLTLAEELPYPYGIAVTREFVYWTDWNSTSLHVLNKSDPYVHRVLKNNLQGLMDVKVVEKDKSIDQNVCGTNNGECSHLCLRNPNGFTCKCLTGTKMINDSTTQCNAMPQDYLLLALRSGIGQISLDTPDLFDVVLPIENVHGAVVLDYHYNESKIFYADVHVDAIKVVNMKDMSHSKTIISTGLSTPNGIAVDWLAHNLYWSDTEAKMIEVSRLDGSCRKVIIEKDLNEPRSLITYPKRGIIFWTDWGKPPKIERSLMDGSNRKVIVDSNLGFPIGLAIDFGPRKLYWTDALEDRIEVSDFDGKKRKQIVQHATHPFGVAISGSYIYWTDWFNKSVFRAPKSGSAIGVEIRHGLSAALDIRSVSQSRQPFDVNPCSIDNGGCSHLCLFKGQSYDCACPDKSDDRSCKIKKDIPVQSTNAEPNDYTDIEESTQPGNTNDDRDGRNNTDSQAKIILIATIVLLGLLVIVITIIVVLVFNSKRKQGKRSPIGSTRSVLTFSNPNYNGADGPPEPKVTIWKRLKYDKAQDRVYEEKCLGSESTTATLNLIAPSPSPVPSPSVNVPLSTIDGPDMSRAEL</sequence>
<keyword evidence="13" id="KW-0325">Glycoprotein</keyword>
<feature type="disulfide bond" evidence="14">
    <location>
        <begin position="300"/>
        <end position="318"/>
    </location>
</feature>
<dbReference type="GO" id="GO:0043235">
    <property type="term" value="C:receptor complex"/>
    <property type="evidence" value="ECO:0007669"/>
    <property type="project" value="TreeGrafter"/>
</dbReference>
<dbReference type="InterPro" id="IPR018097">
    <property type="entry name" value="EGF_Ca-bd_CS"/>
</dbReference>
<feature type="disulfide bond" evidence="14">
    <location>
        <begin position="332"/>
        <end position="344"/>
    </location>
</feature>
<feature type="transmembrane region" description="Helical" evidence="17">
    <location>
        <begin position="1902"/>
        <end position="1926"/>
    </location>
</feature>
<dbReference type="SUPFAM" id="SSF63825">
    <property type="entry name" value="YWTD domain"/>
    <property type="match status" value="4"/>
</dbReference>
<comment type="caution">
    <text evidence="14">Lacks conserved residue(s) required for the propagation of feature annotation.</text>
</comment>
<feature type="disulfide bond" evidence="14">
    <location>
        <begin position="312"/>
        <end position="327"/>
    </location>
</feature>
<dbReference type="SUPFAM" id="SSF57184">
    <property type="entry name" value="Growth factor receptor domain"/>
    <property type="match status" value="1"/>
</dbReference>
<feature type="compositionally biased region" description="Polar residues" evidence="16">
    <location>
        <begin position="1938"/>
        <end position="1952"/>
    </location>
</feature>
<keyword evidence="7" id="KW-0677">Repeat</keyword>
<feature type="repeat" description="LDL-receptor class B" evidence="15">
    <location>
        <begin position="811"/>
        <end position="853"/>
    </location>
</feature>
<feature type="repeat" description="LDL-receptor class B" evidence="15">
    <location>
        <begin position="762"/>
        <end position="810"/>
    </location>
</feature>
<dbReference type="InterPro" id="IPR051221">
    <property type="entry name" value="LDLR-related"/>
</dbReference>
<comment type="subcellular location">
    <subcellularLocation>
        <location evidence="1">Cell membrane</location>
        <topology evidence="1">Single-pass type I membrane protein</topology>
    </subcellularLocation>
</comment>
<dbReference type="OrthoDB" id="10066840at2759"/>
<evidence type="ECO:0000256" key="13">
    <source>
        <dbReference type="ARBA" id="ARBA00023180"/>
    </source>
</evidence>
<keyword evidence="3" id="KW-0245">EGF-like domain</keyword>
<feature type="disulfide bond" evidence="14">
    <location>
        <begin position="219"/>
        <end position="234"/>
    </location>
</feature>
<dbReference type="InterPro" id="IPR000152">
    <property type="entry name" value="EGF-type_Asp/Asn_hydroxyl_site"/>
</dbReference>
<dbReference type="CDD" id="cd00112">
    <property type="entry name" value="LDLa"/>
    <property type="match status" value="8"/>
</dbReference>
<feature type="repeat" description="LDL-receptor class B" evidence="15">
    <location>
        <begin position="1428"/>
        <end position="1469"/>
    </location>
</feature>
<evidence type="ECO:0000256" key="8">
    <source>
        <dbReference type="ARBA" id="ARBA00022837"/>
    </source>
</evidence>
<dbReference type="PANTHER" id="PTHR22722">
    <property type="entry name" value="LOW-DENSITY LIPOPROTEIN RECEPTOR-RELATED PROTEIN 2-RELATED"/>
    <property type="match status" value="1"/>
</dbReference>
<feature type="repeat" description="LDL-receptor class B" evidence="15">
    <location>
        <begin position="1341"/>
        <end position="1383"/>
    </location>
</feature>
<keyword evidence="20" id="KW-1185">Reference proteome</keyword>
<feature type="disulfide bond" evidence="14">
    <location>
        <begin position="339"/>
        <end position="357"/>
    </location>
</feature>
<dbReference type="SUPFAM" id="SSF57424">
    <property type="entry name" value="LDL receptor-like module"/>
    <property type="match status" value="7"/>
</dbReference>
<dbReference type="PROSITE" id="PS01209">
    <property type="entry name" value="LDLRA_1"/>
    <property type="match status" value="4"/>
</dbReference>
<feature type="repeat" description="LDL-receptor class B" evidence="15">
    <location>
        <begin position="1690"/>
        <end position="1733"/>
    </location>
</feature>
<feature type="repeat" description="LDL-receptor class B" evidence="15">
    <location>
        <begin position="1080"/>
        <end position="1123"/>
    </location>
</feature>
<dbReference type="InterPro" id="IPR009030">
    <property type="entry name" value="Growth_fac_rcpt_cys_sf"/>
</dbReference>
<dbReference type="Gene3D" id="2.120.10.30">
    <property type="entry name" value="TolB, C-terminal domain"/>
    <property type="match status" value="4"/>
</dbReference>
<evidence type="ECO:0000313" key="19">
    <source>
        <dbReference type="EMBL" id="KAJ6632950.1"/>
    </source>
</evidence>
<dbReference type="PROSITE" id="PS01186">
    <property type="entry name" value="EGF_2"/>
    <property type="match status" value="1"/>
</dbReference>
<keyword evidence="4" id="KW-0254">Endocytosis</keyword>
<feature type="disulfide bond" evidence="14">
    <location>
        <begin position="351"/>
        <end position="366"/>
    </location>
</feature>
<feature type="region of interest" description="Disordered" evidence="16">
    <location>
        <begin position="1997"/>
        <end position="2025"/>
    </location>
</feature>
<protein>
    <submittedName>
        <fullName evidence="19">Low-density lipoprotein receptor-related protein 4</fullName>
    </submittedName>
</protein>
<dbReference type="Gene3D" id="2.10.25.10">
    <property type="entry name" value="Laminin"/>
    <property type="match status" value="2"/>
</dbReference>
<feature type="disulfide bond" evidence="14">
    <location>
        <begin position="400"/>
        <end position="415"/>
    </location>
</feature>
<dbReference type="FunFam" id="4.10.400.10:FF:000065">
    <property type="entry name" value="Transmembrane protease serine 7"/>
    <property type="match status" value="1"/>
</dbReference>
<evidence type="ECO:0000256" key="2">
    <source>
        <dbReference type="ARBA" id="ARBA00022475"/>
    </source>
</evidence>
<dbReference type="SMART" id="SM00192">
    <property type="entry name" value="LDLa"/>
    <property type="match status" value="8"/>
</dbReference>
<keyword evidence="9 17" id="KW-1133">Transmembrane helix</keyword>
<dbReference type="InterPro" id="IPR011042">
    <property type="entry name" value="6-blade_b-propeller_TolB-like"/>
</dbReference>
<dbReference type="FunFam" id="2.120.10.30:FF:000008">
    <property type="entry name" value="Low-density lipoprotein receptor-related protein 4"/>
    <property type="match status" value="3"/>
</dbReference>
<dbReference type="PANTHER" id="PTHR22722:SF15">
    <property type="entry name" value="LOW-DENSITY LIPOPROTEIN RECEPTOR-RELATED"/>
    <property type="match status" value="1"/>
</dbReference>
<organism evidence="19 20">
    <name type="scientific">Pseudolycoriella hygida</name>
    <dbReference type="NCBI Taxonomy" id="35572"/>
    <lineage>
        <taxon>Eukaryota</taxon>
        <taxon>Metazoa</taxon>
        <taxon>Ecdysozoa</taxon>
        <taxon>Arthropoda</taxon>
        <taxon>Hexapoda</taxon>
        <taxon>Insecta</taxon>
        <taxon>Pterygota</taxon>
        <taxon>Neoptera</taxon>
        <taxon>Endopterygota</taxon>
        <taxon>Diptera</taxon>
        <taxon>Nematocera</taxon>
        <taxon>Sciaroidea</taxon>
        <taxon>Sciaridae</taxon>
        <taxon>Pseudolycoriella</taxon>
    </lineage>
</organism>